<keyword evidence="2" id="KW-1185">Reference proteome</keyword>
<protein>
    <submittedName>
        <fullName evidence="1">Anaerobic glycerol-3-phosphate dehydrogenase subunit A</fullName>
        <ecNumber evidence="1">1.1.5.3</ecNumber>
    </submittedName>
</protein>
<proteinExistence type="predicted"/>
<reference evidence="1" key="1">
    <citation type="submission" date="2019-04" db="EMBL/GenBank/DDBJ databases">
        <title>Microbes associate with the intestines of laboratory mice.</title>
        <authorList>
            <person name="Navarre W."/>
            <person name="Wong E."/>
            <person name="Huang K."/>
            <person name="Tropini C."/>
            <person name="Ng K."/>
            <person name="Yu B."/>
        </authorList>
    </citation>
    <scope>NUCLEOTIDE SEQUENCE</scope>
    <source>
        <strain evidence="1">NM04_E33</strain>
    </source>
</reference>
<dbReference type="EMBL" id="SRYB01000013">
    <property type="protein sequence ID" value="TGY78469.1"/>
    <property type="molecule type" value="Genomic_DNA"/>
</dbReference>
<accession>A0AC61RI28</accession>
<sequence length="547" mass="59959">MRNESKVEYDVIVIGGGATGAGTARDCAMRGLKTILIERLDFTAGATGRNHGLLHSGARYAHTDPESAAECIKENMILRRIARHCVEETGGLFVTLPEDGLDYQEAFVADCIKCGINAETLDPKDALRLEPSVNPDIIGAVRVPDGAVDPFRLTTANVLSARMHGADVMTYQEVVGFIKEGDRICGVRLKSRKNGEESEVRGSVTVSACGIWGHHVAELAGIKVNMYPAKGSLLIFGHRVNNMVINRCRKPADADILVPGDTICVIGTTSTRIPFNEIDNMEVTPAEVDLLLREGIKLSPRLAYTRILRAYAGVRPLVAADNDPTGRSISRGIVCLDHAKRDGVEGFITITGGKLMTYRLMAEEATDMVCRKLNVNKKCETAEVPLPGSESDAKDEDRRQHIIELSTEQKAAEGRHGSWSGRIESRSDADDALVCECEQVSVAEVKYAMEELHVHNLINLRRRTRLGMGTCQGSLCACRGAGLLDAHDKCAQRSLDDLAGFMNERWHGMFPVCWGETLCEVQFTSWLYQGVLGLDHEPPHHEEEISK</sequence>
<evidence type="ECO:0000313" key="1">
    <source>
        <dbReference type="EMBL" id="TGY78469.1"/>
    </source>
</evidence>
<organism evidence="1 2">
    <name type="scientific">Lepagella muris</name>
    <dbReference type="NCBI Taxonomy" id="3032870"/>
    <lineage>
        <taxon>Bacteria</taxon>
        <taxon>Pseudomonadati</taxon>
        <taxon>Bacteroidota</taxon>
        <taxon>Bacteroidia</taxon>
        <taxon>Bacteroidales</taxon>
        <taxon>Muribaculaceae</taxon>
        <taxon>Lepagella</taxon>
    </lineage>
</organism>
<name>A0AC61RI28_9BACT</name>
<gene>
    <name evidence="1" type="primary">glpA</name>
    <name evidence="1" type="ORF">E5331_10280</name>
</gene>
<dbReference type="EC" id="1.1.5.3" evidence="1"/>
<evidence type="ECO:0000313" key="2">
    <source>
        <dbReference type="Proteomes" id="UP000306319"/>
    </source>
</evidence>
<dbReference type="Proteomes" id="UP000306319">
    <property type="component" value="Unassembled WGS sequence"/>
</dbReference>
<keyword evidence="1" id="KW-0560">Oxidoreductase</keyword>
<comment type="caution">
    <text evidence="1">The sequence shown here is derived from an EMBL/GenBank/DDBJ whole genome shotgun (WGS) entry which is preliminary data.</text>
</comment>